<reference evidence="2 3" key="1">
    <citation type="submission" date="2021-06" db="EMBL/GenBank/DDBJ databases">
        <authorList>
            <person name="Grouzdev D.S."/>
            <person name="Koziaeva V."/>
        </authorList>
    </citation>
    <scope>NUCLEOTIDE SEQUENCE [LARGE SCALE GENOMIC DNA]</scope>
    <source>
        <strain evidence="2 3">22</strain>
    </source>
</reference>
<sequence>MHDALHTAFDPSAATPADYPRLRRQAEAERAAALGAALGNLLRRLSSPRPSRRQRPPRDRGFEISLNAGRL</sequence>
<evidence type="ECO:0000313" key="2">
    <source>
        <dbReference type="EMBL" id="MBT9290594.1"/>
    </source>
</evidence>
<feature type="region of interest" description="Disordered" evidence="1">
    <location>
        <begin position="42"/>
        <end position="71"/>
    </location>
</feature>
<feature type="region of interest" description="Disordered" evidence="1">
    <location>
        <begin position="1"/>
        <end position="26"/>
    </location>
</feature>
<gene>
    <name evidence="2" type="ORF">KL771_14080</name>
</gene>
<dbReference type="Proteomes" id="UP000766595">
    <property type="component" value="Unassembled WGS sequence"/>
</dbReference>
<dbReference type="RefSeq" id="WP_261969182.1">
    <property type="nucleotide sequence ID" value="NZ_JAHHZF010000006.1"/>
</dbReference>
<comment type="caution">
    <text evidence="2">The sequence shown here is derived from an EMBL/GenBank/DDBJ whole genome shotgun (WGS) entry which is preliminary data.</text>
</comment>
<accession>A0A947DAY2</accession>
<dbReference type="EMBL" id="JAHHZF010000006">
    <property type="protein sequence ID" value="MBT9290594.1"/>
    <property type="molecule type" value="Genomic_DNA"/>
</dbReference>
<evidence type="ECO:0000256" key="1">
    <source>
        <dbReference type="SAM" id="MobiDB-lite"/>
    </source>
</evidence>
<name>A0A947DAY2_9HYPH</name>
<protein>
    <submittedName>
        <fullName evidence="2">Uncharacterized protein</fullName>
    </submittedName>
</protein>
<dbReference type="AlphaFoldDB" id="A0A947DAY2"/>
<keyword evidence="3" id="KW-1185">Reference proteome</keyword>
<proteinExistence type="predicted"/>
<organism evidence="2 3">
    <name type="scientific">Prosthecodimorpha staleyi</name>
    <dbReference type="NCBI Taxonomy" id="2840188"/>
    <lineage>
        <taxon>Bacteria</taxon>
        <taxon>Pseudomonadati</taxon>
        <taxon>Pseudomonadota</taxon>
        <taxon>Alphaproteobacteria</taxon>
        <taxon>Hyphomicrobiales</taxon>
        <taxon>Ancalomicrobiaceae</taxon>
        <taxon>Prosthecodimorpha</taxon>
    </lineage>
</organism>
<evidence type="ECO:0000313" key="3">
    <source>
        <dbReference type="Proteomes" id="UP000766595"/>
    </source>
</evidence>